<accession>A0A5C5ZV52</accession>
<evidence type="ECO:0000256" key="4">
    <source>
        <dbReference type="ARBA" id="ARBA00020771"/>
    </source>
</evidence>
<name>A0A5C5ZV52_9BACT</name>
<evidence type="ECO:0000256" key="3">
    <source>
        <dbReference type="ARBA" id="ARBA00012053"/>
    </source>
</evidence>
<dbReference type="PANTHER" id="PTHR11458">
    <property type="entry name" value="DELTA-AMINOLEVULINIC ACID DEHYDRATASE"/>
    <property type="match status" value="1"/>
</dbReference>
<dbReference type="Gene3D" id="3.20.20.70">
    <property type="entry name" value="Aldolase class I"/>
    <property type="match status" value="1"/>
</dbReference>
<sequence>MAVQFFGGPLILSGRLPITEVFAQKPAMSLRAMPTNPIRPAARSFPSTRPRRLRRHAWSRRLVAESTLTTADLIWPLFVCEGDAAEPIASMPGVVRHPIAAVAGVVAEAAKLGIPAVALFPATPPGLKTDEALEAVNAENLINRATRAIKAELGDAVGVVCDVALDPYTSHGQDGLVRGGYVVNDESVELLCRQAIAQAEAGCDVIAPSDMMDGRIGRIRQALDDAGFERVLLMAYAAKYASAFYGPFRDAVGSTSSLGQGDKKTYQMDPANTDEALLEVELDLAEGADMVMVKPGMPYLDIVRRVKETFAAPTFAYQVSGEYAMILAAAERGWIDRERAMLESLVAFKRAGADGVLTYFALDVAKLLD</sequence>
<evidence type="ECO:0000256" key="8">
    <source>
        <dbReference type="ARBA" id="ARBA00047651"/>
    </source>
</evidence>
<dbReference type="EMBL" id="SJPQ01000001">
    <property type="protein sequence ID" value="TWT90093.1"/>
    <property type="molecule type" value="Genomic_DNA"/>
</dbReference>
<feature type="active site" description="Schiff-base intermediate with substrate" evidence="9">
    <location>
        <position position="294"/>
    </location>
</feature>
<comment type="similarity">
    <text evidence="2 12">Belongs to the ALAD family.</text>
</comment>
<organism evidence="13 14">
    <name type="scientific">Pseudobythopirellula maris</name>
    <dbReference type="NCBI Taxonomy" id="2527991"/>
    <lineage>
        <taxon>Bacteria</taxon>
        <taxon>Pseudomonadati</taxon>
        <taxon>Planctomycetota</taxon>
        <taxon>Planctomycetia</taxon>
        <taxon>Pirellulales</taxon>
        <taxon>Lacipirellulaceae</taxon>
        <taxon>Pseudobythopirellula</taxon>
    </lineage>
</organism>
<dbReference type="InterPro" id="IPR030656">
    <property type="entry name" value="ALAD_AS"/>
</dbReference>
<dbReference type="PANTHER" id="PTHR11458:SF0">
    <property type="entry name" value="DELTA-AMINOLEVULINIC ACID DEHYDRATASE"/>
    <property type="match status" value="1"/>
</dbReference>
<evidence type="ECO:0000256" key="6">
    <source>
        <dbReference type="ARBA" id="ARBA00023239"/>
    </source>
</evidence>
<reference evidence="13 14" key="1">
    <citation type="submission" date="2019-02" db="EMBL/GenBank/DDBJ databases">
        <title>Deep-cultivation of Planctomycetes and their phenomic and genomic characterization uncovers novel biology.</title>
        <authorList>
            <person name="Wiegand S."/>
            <person name="Jogler M."/>
            <person name="Boedeker C."/>
            <person name="Pinto D."/>
            <person name="Vollmers J."/>
            <person name="Rivas-Marin E."/>
            <person name="Kohn T."/>
            <person name="Peeters S.H."/>
            <person name="Heuer A."/>
            <person name="Rast P."/>
            <person name="Oberbeckmann S."/>
            <person name="Bunk B."/>
            <person name="Jeske O."/>
            <person name="Meyerdierks A."/>
            <person name="Storesund J.E."/>
            <person name="Kallscheuer N."/>
            <person name="Luecker S."/>
            <person name="Lage O.M."/>
            <person name="Pohl T."/>
            <person name="Merkel B.J."/>
            <person name="Hornburger P."/>
            <person name="Mueller R.-W."/>
            <person name="Bruemmer F."/>
            <person name="Labrenz M."/>
            <person name="Spormann A.M."/>
            <person name="Op Den Camp H."/>
            <person name="Overmann J."/>
            <person name="Amann R."/>
            <person name="Jetten M.S.M."/>
            <person name="Mascher T."/>
            <person name="Medema M.H."/>
            <person name="Devos D.P."/>
            <person name="Kaster A.-K."/>
            <person name="Ovreas L."/>
            <person name="Rohde M."/>
            <person name="Galperin M.Y."/>
            <person name="Jogler C."/>
        </authorList>
    </citation>
    <scope>NUCLEOTIDE SEQUENCE [LARGE SCALE GENOMIC DNA]</scope>
    <source>
        <strain evidence="13 14">Mal64</strain>
    </source>
</reference>
<evidence type="ECO:0000256" key="7">
    <source>
        <dbReference type="ARBA" id="ARBA00023244"/>
    </source>
</evidence>
<dbReference type="EC" id="4.2.1.24" evidence="3 11"/>
<evidence type="ECO:0000256" key="1">
    <source>
        <dbReference type="ARBA" id="ARBA00004694"/>
    </source>
</evidence>
<dbReference type="GO" id="GO:0005829">
    <property type="term" value="C:cytosol"/>
    <property type="evidence" value="ECO:0007669"/>
    <property type="project" value="TreeGrafter"/>
</dbReference>
<comment type="caution">
    <text evidence="13">The sequence shown here is derived from an EMBL/GenBank/DDBJ whole genome shotgun (WGS) entry which is preliminary data.</text>
</comment>
<dbReference type="PROSITE" id="PS00169">
    <property type="entry name" value="D_ALA_DEHYDRATASE"/>
    <property type="match status" value="1"/>
</dbReference>
<evidence type="ECO:0000256" key="5">
    <source>
        <dbReference type="ARBA" id="ARBA00023133"/>
    </source>
</evidence>
<evidence type="ECO:0000256" key="11">
    <source>
        <dbReference type="RuleBase" id="RU000515"/>
    </source>
</evidence>
<dbReference type="PRINTS" id="PR00144">
    <property type="entry name" value="DALDHYDRTASE"/>
</dbReference>
<dbReference type="GO" id="GO:0004655">
    <property type="term" value="F:porphobilinogen synthase activity"/>
    <property type="evidence" value="ECO:0007669"/>
    <property type="project" value="UniProtKB-EC"/>
</dbReference>
<keyword evidence="6 11" id="KW-0456">Lyase</keyword>
<dbReference type="AlphaFoldDB" id="A0A5C5ZV52"/>
<evidence type="ECO:0000313" key="13">
    <source>
        <dbReference type="EMBL" id="TWT90093.1"/>
    </source>
</evidence>
<dbReference type="GO" id="GO:0006782">
    <property type="term" value="P:protoporphyrinogen IX biosynthetic process"/>
    <property type="evidence" value="ECO:0007669"/>
    <property type="project" value="UniProtKB-UniPathway"/>
</dbReference>
<dbReference type="InterPro" id="IPR013785">
    <property type="entry name" value="Aldolase_TIM"/>
</dbReference>
<comment type="subunit">
    <text evidence="11">Homooctamer.</text>
</comment>
<gene>
    <name evidence="13" type="primary">hemB</name>
    <name evidence="13" type="ORF">Mal64_04760</name>
</gene>
<dbReference type="SMART" id="SM01004">
    <property type="entry name" value="ALAD"/>
    <property type="match status" value="1"/>
</dbReference>
<protein>
    <recommendedName>
        <fullName evidence="4 11">Delta-aminolevulinic acid dehydratase</fullName>
        <ecNumber evidence="3 11">4.2.1.24</ecNumber>
    </recommendedName>
</protein>
<keyword evidence="5" id="KW-0350">Heme biosynthesis</keyword>
<evidence type="ECO:0000256" key="12">
    <source>
        <dbReference type="RuleBase" id="RU004161"/>
    </source>
</evidence>
<evidence type="ECO:0000256" key="10">
    <source>
        <dbReference type="PIRSR" id="PIRSR001415-5"/>
    </source>
</evidence>
<evidence type="ECO:0000256" key="2">
    <source>
        <dbReference type="ARBA" id="ARBA00008055"/>
    </source>
</evidence>
<dbReference type="SUPFAM" id="SSF51569">
    <property type="entry name" value="Aldolase"/>
    <property type="match status" value="1"/>
</dbReference>
<dbReference type="UniPathway" id="UPA00251">
    <property type="reaction ID" value="UER00318"/>
</dbReference>
<dbReference type="CDD" id="cd04823">
    <property type="entry name" value="ALAD_PBGS_aspartate_rich"/>
    <property type="match status" value="1"/>
</dbReference>
<dbReference type="PIRSF" id="PIRSF001415">
    <property type="entry name" value="Porphbilin_synth"/>
    <property type="match status" value="1"/>
</dbReference>
<keyword evidence="14" id="KW-1185">Reference proteome</keyword>
<dbReference type="Pfam" id="PF00490">
    <property type="entry name" value="ALAD"/>
    <property type="match status" value="1"/>
</dbReference>
<dbReference type="InterPro" id="IPR001731">
    <property type="entry name" value="ALAD"/>
</dbReference>
<evidence type="ECO:0000313" key="14">
    <source>
        <dbReference type="Proteomes" id="UP000315440"/>
    </source>
</evidence>
<keyword evidence="10" id="KW-0460">Magnesium</keyword>
<dbReference type="GO" id="GO:0008270">
    <property type="term" value="F:zinc ion binding"/>
    <property type="evidence" value="ECO:0007669"/>
    <property type="project" value="TreeGrafter"/>
</dbReference>
<keyword evidence="10" id="KW-0479">Metal-binding</keyword>
<comment type="pathway">
    <text evidence="1">Porphyrin-containing compound metabolism; protoporphyrin-IX biosynthesis; coproporphyrinogen-III from 5-aminolevulinate: step 1/4.</text>
</comment>
<feature type="binding site" evidence="10">
    <location>
        <position position="279"/>
    </location>
    <ligand>
        <name>Mg(2+)</name>
        <dbReference type="ChEBI" id="CHEBI:18420"/>
    </ligand>
</feature>
<comment type="catalytic activity">
    <reaction evidence="8 11">
        <text>2 5-aminolevulinate = porphobilinogen + 2 H2O + H(+)</text>
        <dbReference type="Rhea" id="RHEA:24064"/>
        <dbReference type="ChEBI" id="CHEBI:15377"/>
        <dbReference type="ChEBI" id="CHEBI:15378"/>
        <dbReference type="ChEBI" id="CHEBI:58126"/>
        <dbReference type="ChEBI" id="CHEBI:356416"/>
        <dbReference type="EC" id="4.2.1.24"/>
    </reaction>
</comment>
<dbReference type="FunFam" id="3.20.20.70:FF:000019">
    <property type="entry name" value="Delta-aminolevulinic acid dehydratase"/>
    <property type="match status" value="1"/>
</dbReference>
<dbReference type="Proteomes" id="UP000315440">
    <property type="component" value="Unassembled WGS sequence"/>
</dbReference>
<keyword evidence="7 11" id="KW-0627">Porphyrin biosynthesis</keyword>
<proteinExistence type="inferred from homology"/>
<feature type="active site" description="Schiff-base intermediate with substrate" evidence="9">
    <location>
        <position position="239"/>
    </location>
</feature>
<dbReference type="NCBIfam" id="NF006762">
    <property type="entry name" value="PRK09283.1"/>
    <property type="match status" value="1"/>
</dbReference>
<evidence type="ECO:0000256" key="9">
    <source>
        <dbReference type="PIRSR" id="PIRSR001415-1"/>
    </source>
</evidence>